<evidence type="ECO:0000256" key="1">
    <source>
        <dbReference type="SAM" id="MobiDB-lite"/>
    </source>
</evidence>
<dbReference type="AlphaFoldDB" id="A0A8S1SBF8"/>
<accession>A0A8S1SBF8</accession>
<name>A0A8S1SBF8_9CILI</name>
<proteinExistence type="predicted"/>
<protein>
    <submittedName>
        <fullName evidence="2">Uncharacterized protein</fullName>
    </submittedName>
</protein>
<feature type="compositionally biased region" description="Polar residues" evidence="1">
    <location>
        <begin position="22"/>
        <end position="31"/>
    </location>
</feature>
<comment type="caution">
    <text evidence="2">The sequence shown here is derived from an EMBL/GenBank/DDBJ whole genome shotgun (WGS) entry which is preliminary data.</text>
</comment>
<dbReference type="OrthoDB" id="311910at2759"/>
<dbReference type="Proteomes" id="UP000689195">
    <property type="component" value="Unassembled WGS sequence"/>
</dbReference>
<gene>
    <name evidence="2" type="ORF">PPENT_87.1.T0060136</name>
</gene>
<sequence length="78" mass="9066">MGNNQRGQSQTQVNEEPLDQAPTIQRSQTMNIPIKKEDLDLDPLEQQVQMVFDELIESINELDKDIEAMVRELNQQQQ</sequence>
<keyword evidence="3" id="KW-1185">Reference proteome</keyword>
<reference evidence="2" key="1">
    <citation type="submission" date="2021-01" db="EMBL/GenBank/DDBJ databases">
        <authorList>
            <consortium name="Genoscope - CEA"/>
            <person name="William W."/>
        </authorList>
    </citation>
    <scope>NUCLEOTIDE SEQUENCE</scope>
</reference>
<feature type="compositionally biased region" description="Polar residues" evidence="1">
    <location>
        <begin position="1"/>
        <end position="14"/>
    </location>
</feature>
<feature type="region of interest" description="Disordered" evidence="1">
    <location>
        <begin position="1"/>
        <end position="32"/>
    </location>
</feature>
<evidence type="ECO:0000313" key="2">
    <source>
        <dbReference type="EMBL" id="CAD8137526.1"/>
    </source>
</evidence>
<organism evidence="2 3">
    <name type="scientific">Paramecium pentaurelia</name>
    <dbReference type="NCBI Taxonomy" id="43138"/>
    <lineage>
        <taxon>Eukaryota</taxon>
        <taxon>Sar</taxon>
        <taxon>Alveolata</taxon>
        <taxon>Ciliophora</taxon>
        <taxon>Intramacronucleata</taxon>
        <taxon>Oligohymenophorea</taxon>
        <taxon>Peniculida</taxon>
        <taxon>Parameciidae</taxon>
        <taxon>Paramecium</taxon>
    </lineage>
</organism>
<dbReference type="EMBL" id="CAJJDO010000006">
    <property type="protein sequence ID" value="CAD8137526.1"/>
    <property type="molecule type" value="Genomic_DNA"/>
</dbReference>
<evidence type="ECO:0000313" key="3">
    <source>
        <dbReference type="Proteomes" id="UP000689195"/>
    </source>
</evidence>